<protein>
    <recommendedName>
        <fullName evidence="8">MPN domain-containing protein</fullName>
    </recommendedName>
</protein>
<dbReference type="InterPro" id="IPR050242">
    <property type="entry name" value="JAMM_MPN+_peptidase_M67A"/>
</dbReference>
<keyword evidence="3" id="KW-0479">Metal-binding</keyword>
<dbReference type="PROSITE" id="PS50249">
    <property type="entry name" value="MPN"/>
    <property type="match status" value="1"/>
</dbReference>
<gene>
    <name evidence="9" type="ORF">SteCoe_36816</name>
</gene>
<keyword evidence="4" id="KW-0736">Signalosome</keyword>
<dbReference type="Gene3D" id="3.40.140.10">
    <property type="entry name" value="Cytidine Deaminase, domain 2"/>
    <property type="match status" value="1"/>
</dbReference>
<dbReference type="SUPFAM" id="SSF102712">
    <property type="entry name" value="JAB1/MPN domain"/>
    <property type="match status" value="1"/>
</dbReference>
<keyword evidence="7" id="KW-0482">Metalloprotease</keyword>
<comment type="caution">
    <text evidence="9">The sequence shown here is derived from an EMBL/GenBank/DDBJ whole genome shotgun (WGS) entry which is preliminary data.</text>
</comment>
<dbReference type="Pfam" id="PF18323">
    <property type="entry name" value="CSN5_C"/>
    <property type="match status" value="1"/>
</dbReference>
<dbReference type="EMBL" id="MPUH01001740">
    <property type="protein sequence ID" value="OMJ66357.1"/>
    <property type="molecule type" value="Genomic_DNA"/>
</dbReference>
<dbReference type="GO" id="GO:0046872">
    <property type="term" value="F:metal ion binding"/>
    <property type="evidence" value="ECO:0007669"/>
    <property type="project" value="UniProtKB-KW"/>
</dbReference>
<evidence type="ECO:0000256" key="3">
    <source>
        <dbReference type="ARBA" id="ARBA00022723"/>
    </source>
</evidence>
<dbReference type="AlphaFoldDB" id="A0A1R2APC7"/>
<feature type="domain" description="MPN" evidence="8">
    <location>
        <begin position="48"/>
        <end position="185"/>
    </location>
</feature>
<name>A0A1R2APC7_9CILI</name>
<reference evidence="9 10" key="1">
    <citation type="submission" date="2016-11" db="EMBL/GenBank/DDBJ databases">
        <title>The macronuclear genome of Stentor coeruleus: a giant cell with tiny introns.</title>
        <authorList>
            <person name="Slabodnick M."/>
            <person name="Ruby J.G."/>
            <person name="Reiff S.B."/>
            <person name="Swart E.C."/>
            <person name="Gosai S."/>
            <person name="Prabakaran S."/>
            <person name="Witkowska E."/>
            <person name="Larue G.E."/>
            <person name="Fisher S."/>
            <person name="Freeman R.M."/>
            <person name="Gunawardena J."/>
            <person name="Chu W."/>
            <person name="Stover N.A."/>
            <person name="Gregory B.D."/>
            <person name="Nowacki M."/>
            <person name="Derisi J."/>
            <person name="Roy S.W."/>
            <person name="Marshall W.F."/>
            <person name="Sood P."/>
        </authorList>
    </citation>
    <scope>NUCLEOTIDE SEQUENCE [LARGE SCALE GENOMIC DNA]</scope>
    <source>
        <strain evidence="9">WM001</strain>
    </source>
</reference>
<dbReference type="FunFam" id="3.40.140.10:FF:000003">
    <property type="entry name" value="COP9 signalosome complex subunit 5"/>
    <property type="match status" value="1"/>
</dbReference>
<keyword evidence="2" id="KW-0645">Protease</keyword>
<evidence type="ECO:0000256" key="7">
    <source>
        <dbReference type="ARBA" id="ARBA00023049"/>
    </source>
</evidence>
<accession>A0A1R2APC7</accession>
<evidence type="ECO:0000256" key="5">
    <source>
        <dbReference type="ARBA" id="ARBA00022801"/>
    </source>
</evidence>
<keyword evidence="5" id="KW-0378">Hydrolase</keyword>
<dbReference type="Proteomes" id="UP000187209">
    <property type="component" value="Unassembled WGS sequence"/>
</dbReference>
<evidence type="ECO:0000259" key="8">
    <source>
        <dbReference type="PROSITE" id="PS50249"/>
    </source>
</evidence>
<keyword evidence="10" id="KW-1185">Reference proteome</keyword>
<dbReference type="PANTHER" id="PTHR10410">
    <property type="entry name" value="EUKARYOTIC TRANSLATION INITIATION FACTOR 3 -RELATED"/>
    <property type="match status" value="1"/>
</dbReference>
<dbReference type="GO" id="GO:0006508">
    <property type="term" value="P:proteolysis"/>
    <property type="evidence" value="ECO:0007669"/>
    <property type="project" value="UniProtKB-KW"/>
</dbReference>
<keyword evidence="6" id="KW-0862">Zinc</keyword>
<evidence type="ECO:0000256" key="4">
    <source>
        <dbReference type="ARBA" id="ARBA00022790"/>
    </source>
</evidence>
<evidence type="ECO:0000313" key="10">
    <source>
        <dbReference type="Proteomes" id="UP000187209"/>
    </source>
</evidence>
<evidence type="ECO:0000313" key="9">
    <source>
        <dbReference type="EMBL" id="OMJ66357.1"/>
    </source>
</evidence>
<dbReference type="GO" id="GO:0008237">
    <property type="term" value="F:metallopeptidase activity"/>
    <property type="evidence" value="ECO:0007669"/>
    <property type="project" value="UniProtKB-KW"/>
</dbReference>
<dbReference type="InterPro" id="IPR040961">
    <property type="entry name" value="CSN5_C"/>
</dbReference>
<proteinExistence type="inferred from homology"/>
<evidence type="ECO:0000256" key="6">
    <source>
        <dbReference type="ARBA" id="ARBA00022833"/>
    </source>
</evidence>
<dbReference type="InterPro" id="IPR037518">
    <property type="entry name" value="MPN"/>
</dbReference>
<evidence type="ECO:0000256" key="1">
    <source>
        <dbReference type="ARBA" id="ARBA00006008"/>
    </source>
</evidence>
<comment type="similarity">
    <text evidence="1">Belongs to the peptidase M67A family. CSN5 subfamily.</text>
</comment>
<sequence>MERQSQRIWNSIVLTSEETELYRFDEDAHDRFLENKSWENDIHYFKKVKISAVALIKMVMHAISGGSIEVMGLMQGKVLGNEMIVLDAFGLPVEGTETRVNAGAGANEYMVQYVTSGELVGKKEGTCGWYHSHPGYGCWLSGIDVGTQRIHQRVEDPYLAIVIDPIKTISSGKVEIGCFRTYPEDKVPEENYNSDYQHIPLNKIEDFGVHHKCYYRLEHSFFKSSMDTFILDCLWNKYWTQTLSSSPLLKNKSYSSGLIQDMAQKFEKVDKGSIRMISPMMQGKEEKNLSKLSNDACTVGVEQAQGISNLLLKSLLFYRPDL</sequence>
<dbReference type="GO" id="GO:0008180">
    <property type="term" value="C:COP9 signalosome"/>
    <property type="evidence" value="ECO:0007669"/>
    <property type="project" value="UniProtKB-KW"/>
</dbReference>
<dbReference type="Pfam" id="PF01398">
    <property type="entry name" value="JAB"/>
    <property type="match status" value="1"/>
</dbReference>
<organism evidence="9 10">
    <name type="scientific">Stentor coeruleus</name>
    <dbReference type="NCBI Taxonomy" id="5963"/>
    <lineage>
        <taxon>Eukaryota</taxon>
        <taxon>Sar</taxon>
        <taxon>Alveolata</taxon>
        <taxon>Ciliophora</taxon>
        <taxon>Postciliodesmatophora</taxon>
        <taxon>Heterotrichea</taxon>
        <taxon>Heterotrichida</taxon>
        <taxon>Stentoridae</taxon>
        <taxon>Stentor</taxon>
    </lineage>
</organism>
<dbReference type="InterPro" id="IPR000555">
    <property type="entry name" value="JAMM/MPN+_dom"/>
</dbReference>
<dbReference type="OrthoDB" id="10266268at2759"/>
<evidence type="ECO:0000256" key="2">
    <source>
        <dbReference type="ARBA" id="ARBA00022670"/>
    </source>
</evidence>
<dbReference type="SMART" id="SM00232">
    <property type="entry name" value="JAB_MPN"/>
    <property type="match status" value="1"/>
</dbReference>
<dbReference type="CDD" id="cd08069">
    <property type="entry name" value="MPN_RPN11_CSN5"/>
    <property type="match status" value="1"/>
</dbReference>